<evidence type="ECO:0000256" key="2">
    <source>
        <dbReference type="ARBA" id="ARBA00022475"/>
    </source>
</evidence>
<keyword evidence="5 6" id="KW-0472">Membrane</keyword>
<evidence type="ECO:0000259" key="7">
    <source>
        <dbReference type="Pfam" id="PF09335"/>
    </source>
</evidence>
<dbReference type="RefSeq" id="WP_094206203.1">
    <property type="nucleotide sequence ID" value="NZ_JAWEAL010000048.1"/>
</dbReference>
<proteinExistence type="inferred from homology"/>
<comment type="subcellular location">
    <subcellularLocation>
        <location evidence="1 6">Cell membrane</location>
        <topology evidence="1 6">Multi-pass membrane protein</topology>
    </subcellularLocation>
</comment>
<keyword evidence="4 6" id="KW-1133">Transmembrane helix</keyword>
<evidence type="ECO:0000256" key="3">
    <source>
        <dbReference type="ARBA" id="ARBA00022692"/>
    </source>
</evidence>
<dbReference type="InterPro" id="IPR015414">
    <property type="entry name" value="TMEM64"/>
</dbReference>
<name>A0A233V2X2_FINMA</name>
<dbReference type="Pfam" id="PF09335">
    <property type="entry name" value="VTT_dom"/>
    <property type="match status" value="1"/>
</dbReference>
<comment type="caution">
    <text evidence="8">The sequence shown here is derived from an EMBL/GenBank/DDBJ whole genome shotgun (WGS) entry which is preliminary data.</text>
</comment>
<dbReference type="InterPro" id="IPR032816">
    <property type="entry name" value="VTT_dom"/>
</dbReference>
<evidence type="ECO:0000256" key="4">
    <source>
        <dbReference type="ARBA" id="ARBA00022989"/>
    </source>
</evidence>
<dbReference type="GO" id="GO:0005886">
    <property type="term" value="C:plasma membrane"/>
    <property type="evidence" value="ECO:0007669"/>
    <property type="project" value="UniProtKB-SubCell"/>
</dbReference>
<feature type="transmembrane region" description="Helical" evidence="6">
    <location>
        <begin position="125"/>
        <end position="145"/>
    </location>
</feature>
<evidence type="ECO:0000256" key="6">
    <source>
        <dbReference type="RuleBase" id="RU366058"/>
    </source>
</evidence>
<dbReference type="PANTHER" id="PTHR12677:SF59">
    <property type="entry name" value="GOLGI APPARATUS MEMBRANE PROTEIN TVP38-RELATED"/>
    <property type="match status" value="1"/>
</dbReference>
<evidence type="ECO:0000256" key="5">
    <source>
        <dbReference type="ARBA" id="ARBA00023136"/>
    </source>
</evidence>
<gene>
    <name evidence="8" type="ORF">B9N49_07595</name>
</gene>
<dbReference type="EMBL" id="NDYC01000036">
    <property type="protein sequence ID" value="OXZ26738.1"/>
    <property type="molecule type" value="Genomic_DNA"/>
</dbReference>
<feature type="domain" description="VTT" evidence="7">
    <location>
        <begin position="56"/>
        <end position="177"/>
    </location>
</feature>
<feature type="transmembrane region" description="Helical" evidence="6">
    <location>
        <begin position="157"/>
        <end position="175"/>
    </location>
</feature>
<keyword evidence="2 6" id="KW-1003">Cell membrane</keyword>
<evidence type="ECO:0000256" key="1">
    <source>
        <dbReference type="ARBA" id="ARBA00004651"/>
    </source>
</evidence>
<keyword evidence="3 6" id="KW-0812">Transmembrane</keyword>
<organism evidence="8 9">
    <name type="scientific">Finegoldia magna</name>
    <name type="common">Peptostreptococcus magnus</name>
    <dbReference type="NCBI Taxonomy" id="1260"/>
    <lineage>
        <taxon>Bacteria</taxon>
        <taxon>Bacillati</taxon>
        <taxon>Bacillota</taxon>
        <taxon>Tissierellia</taxon>
        <taxon>Tissierellales</taxon>
        <taxon>Peptoniphilaceae</taxon>
        <taxon>Finegoldia</taxon>
    </lineage>
</organism>
<comment type="similarity">
    <text evidence="6">Belongs to the TVP38/TMEM64 family.</text>
</comment>
<protein>
    <recommendedName>
        <fullName evidence="6">TVP38/TMEM64 family membrane protein</fullName>
    </recommendedName>
</protein>
<feature type="transmembrane region" description="Helical" evidence="6">
    <location>
        <begin position="71"/>
        <end position="90"/>
    </location>
</feature>
<feature type="transmembrane region" description="Helical" evidence="6">
    <location>
        <begin position="41"/>
        <end position="64"/>
    </location>
</feature>
<dbReference type="Proteomes" id="UP000215413">
    <property type="component" value="Unassembled WGS sequence"/>
</dbReference>
<feature type="transmembrane region" description="Helical" evidence="6">
    <location>
        <begin position="187"/>
        <end position="208"/>
    </location>
</feature>
<feature type="transmembrane region" description="Helical" evidence="6">
    <location>
        <begin position="7"/>
        <end position="26"/>
    </location>
</feature>
<dbReference type="AlphaFoldDB" id="A0A233V2X2"/>
<accession>A0A233V2X2</accession>
<evidence type="ECO:0000313" key="8">
    <source>
        <dbReference type="EMBL" id="OXZ26738.1"/>
    </source>
</evidence>
<evidence type="ECO:0000313" key="9">
    <source>
        <dbReference type="Proteomes" id="UP000215413"/>
    </source>
</evidence>
<dbReference type="PANTHER" id="PTHR12677">
    <property type="entry name" value="GOLGI APPARATUS MEMBRANE PROTEIN TVP38-RELATED"/>
    <property type="match status" value="1"/>
</dbReference>
<reference evidence="9" key="1">
    <citation type="submission" date="2017-04" db="EMBL/GenBank/DDBJ databases">
        <title>Finegoldia magna isolated from orthopedic joint implant-associated infections.</title>
        <authorList>
            <person name="Bjorklund S."/>
            <person name="Bruggemann H."/>
            <person name="Jensen A."/>
            <person name="Hellmark B."/>
            <person name="Soderquist B."/>
        </authorList>
    </citation>
    <scope>NUCLEOTIDE SEQUENCE [LARGE SCALE GENOMIC DNA]</scope>
    <source>
        <strain evidence="9">CCUG 54800</strain>
    </source>
</reference>
<sequence length="220" mass="24531">MEKFKKIFLIVLLVALTVGLMVFVPYDSIRNLVQKSGPWGAVVYILLFTILPIGFFPVPALALIGGVSFGLVKGSIYTVIGASMNCLLMFELSRKIGHDYVVKMINEKFSEKNRDRILNAPDSKLFTLLFICRLIPIIPYNLINYGFGLTNISLSKYMFASVLGIIPGTLVYLNLGDKVLNVGSKEFYQAIILVVGLTVVSLIFAKIIDKKDKEKQKDLK</sequence>